<evidence type="ECO:0000313" key="3">
    <source>
        <dbReference type="Proteomes" id="UP000005240"/>
    </source>
</evidence>
<reference evidence="2 3" key="3">
    <citation type="journal article" date="2017" name="G3 (Bethesda)">
        <title>Comparative analysis highlights variable genome content of wheat rusts and divergence of the mating loci.</title>
        <authorList>
            <person name="Cuomo C.A."/>
            <person name="Bakkeren G."/>
            <person name="Khalil H.B."/>
            <person name="Panwar V."/>
            <person name="Joly D."/>
            <person name="Linning R."/>
            <person name="Sakthikumar S."/>
            <person name="Song X."/>
            <person name="Adiconis X."/>
            <person name="Fan L."/>
            <person name="Goldberg J.M."/>
            <person name="Levin J.Z."/>
            <person name="Young S."/>
            <person name="Zeng Q."/>
            <person name="Anikster Y."/>
            <person name="Bruce M."/>
            <person name="Wang M."/>
            <person name="Yin C."/>
            <person name="McCallum B."/>
            <person name="Szabo L.J."/>
            <person name="Hulbert S."/>
            <person name="Chen X."/>
            <person name="Fellers J.P."/>
        </authorList>
    </citation>
    <scope>NUCLEOTIDE SEQUENCE</scope>
    <source>
        <strain evidence="2">isolate 1-1 / race 1 (BBBD)</strain>
        <strain evidence="3">Isolate 1-1 / race 1 (BBBD)</strain>
    </source>
</reference>
<gene>
    <name evidence="1" type="ORF">PTTG_10138</name>
</gene>
<dbReference type="Proteomes" id="UP000005240">
    <property type="component" value="Unassembled WGS sequence"/>
</dbReference>
<reference evidence="1" key="1">
    <citation type="submission" date="2009-11" db="EMBL/GenBank/DDBJ databases">
        <authorList>
            <consortium name="The Broad Institute Genome Sequencing Platform"/>
            <person name="Ward D."/>
            <person name="Feldgarden M."/>
            <person name="Earl A."/>
            <person name="Young S.K."/>
            <person name="Zeng Q."/>
            <person name="Koehrsen M."/>
            <person name="Alvarado L."/>
            <person name="Berlin A."/>
            <person name="Bochicchio J."/>
            <person name="Borenstein D."/>
            <person name="Chapman S.B."/>
            <person name="Chen Z."/>
            <person name="Engels R."/>
            <person name="Freedman E."/>
            <person name="Gellesch M."/>
            <person name="Goldberg J."/>
            <person name="Griggs A."/>
            <person name="Gujja S."/>
            <person name="Heilman E."/>
            <person name="Heiman D."/>
            <person name="Hepburn T."/>
            <person name="Howarth C."/>
            <person name="Jen D."/>
            <person name="Larson L."/>
            <person name="Lewis B."/>
            <person name="Mehta T."/>
            <person name="Park D."/>
            <person name="Pearson M."/>
            <person name="Roberts A."/>
            <person name="Saif S."/>
            <person name="Shea T."/>
            <person name="Shenoy N."/>
            <person name="Sisk P."/>
            <person name="Stolte C."/>
            <person name="Sykes S."/>
            <person name="Thomson T."/>
            <person name="Walk T."/>
            <person name="White J."/>
            <person name="Yandava C."/>
            <person name="Izard J."/>
            <person name="Baranova O.V."/>
            <person name="Blanton J.M."/>
            <person name="Tanner A.C."/>
            <person name="Dewhirst F.E."/>
            <person name="Haas B."/>
            <person name="Nusbaum C."/>
            <person name="Birren B."/>
        </authorList>
    </citation>
    <scope>NUCLEOTIDE SEQUENCE [LARGE SCALE GENOMIC DNA]</scope>
    <source>
        <strain evidence="1">1-1 BBBD Race 1</strain>
    </source>
</reference>
<protein>
    <recommendedName>
        <fullName evidence="4">Reverse transcriptase domain-containing protein</fullName>
    </recommendedName>
</protein>
<dbReference type="AlphaFoldDB" id="A0A0C4FA97"/>
<name>A0A0C4FA97_PUCT1</name>
<evidence type="ECO:0000313" key="2">
    <source>
        <dbReference type="EnsemblFungi" id="PTTG_10138-t43_1-p1"/>
    </source>
</evidence>
<dbReference type="InterPro" id="IPR052055">
    <property type="entry name" value="Hepadnavirus_pol/RT"/>
</dbReference>
<organism evidence="2 3">
    <name type="scientific">Puccinia triticina (isolate 1-1 / race 1 (BBBD))</name>
    <name type="common">Brown leaf rust fungus</name>
    <dbReference type="NCBI Taxonomy" id="630390"/>
    <lineage>
        <taxon>Eukaryota</taxon>
        <taxon>Fungi</taxon>
        <taxon>Dikarya</taxon>
        <taxon>Basidiomycota</taxon>
        <taxon>Pucciniomycotina</taxon>
        <taxon>Pucciniomycetes</taxon>
        <taxon>Pucciniales</taxon>
        <taxon>Pucciniaceae</taxon>
        <taxon>Puccinia</taxon>
    </lineage>
</organism>
<proteinExistence type="predicted"/>
<dbReference type="PANTHER" id="PTHR33050:SF7">
    <property type="entry name" value="RIBONUCLEASE H"/>
    <property type="match status" value="1"/>
</dbReference>
<reference evidence="2" key="4">
    <citation type="submission" date="2025-05" db="UniProtKB">
        <authorList>
            <consortium name="EnsemblFungi"/>
        </authorList>
    </citation>
    <scope>IDENTIFICATION</scope>
    <source>
        <strain evidence="2">isolate 1-1 / race 1 (BBBD)</strain>
    </source>
</reference>
<dbReference type="EMBL" id="ADAS02000049">
    <property type="protein sequence ID" value="OAV93558.1"/>
    <property type="molecule type" value="Genomic_DNA"/>
</dbReference>
<sequence length="286" mass="33199">WESTYGLMEKYGDLLTGFEFAFDQGIPDHFIKGMPFFTPDNHASLENVRSKVKDSIAKELLAGRMFGPFTQEEVHASDGAIRPINDLSYPRNNTNTKSVNSFVNKKDFNTTWDNFNTVSKFFTEEKRQVELALFDWEKAYRQIPTKMRQWRYLMVKDFHGRFLLDTQITFGGVAGCGSFGRPADAWKEIMRSHFDLITIFRWVNNNLFVRSLGSTTDMKDVVAKSKELGVLTNEKKFSSFLVEQKFIGFVWNGIEKTVRLPDGKIEKRISQLLLFLNKKEKFGYKQ</sequence>
<reference evidence="1" key="2">
    <citation type="submission" date="2016-05" db="EMBL/GenBank/DDBJ databases">
        <title>Comparative analysis highlights variable genome content of wheat rusts and divergence of the mating loci.</title>
        <authorList>
            <person name="Cuomo C.A."/>
            <person name="Bakkeren G."/>
            <person name="Szabo L."/>
            <person name="Khalil H."/>
            <person name="Joly D."/>
            <person name="Goldberg J."/>
            <person name="Young S."/>
            <person name="Zeng Q."/>
            <person name="Fellers J."/>
        </authorList>
    </citation>
    <scope>NUCLEOTIDE SEQUENCE [LARGE SCALE GENOMIC DNA]</scope>
    <source>
        <strain evidence="1">1-1 BBBD Race 1</strain>
    </source>
</reference>
<dbReference type="PANTHER" id="PTHR33050">
    <property type="entry name" value="REVERSE TRANSCRIPTASE DOMAIN-CONTAINING PROTEIN"/>
    <property type="match status" value="1"/>
</dbReference>
<evidence type="ECO:0000313" key="1">
    <source>
        <dbReference type="EMBL" id="OAV93558.1"/>
    </source>
</evidence>
<dbReference type="OrthoDB" id="2505595at2759"/>
<evidence type="ECO:0008006" key="4">
    <source>
        <dbReference type="Google" id="ProtNLM"/>
    </source>
</evidence>
<keyword evidence="3" id="KW-1185">Reference proteome</keyword>
<dbReference type="VEuPathDB" id="FungiDB:PTTG_10138"/>
<accession>A0A0C4FA97</accession>
<dbReference type="EnsemblFungi" id="PTTG_10138-t43_1">
    <property type="protein sequence ID" value="PTTG_10138-t43_1-p1"/>
    <property type="gene ID" value="PTTG_10138"/>
</dbReference>